<comment type="caution">
    <text evidence="1">The sequence shown here is derived from an EMBL/GenBank/DDBJ whole genome shotgun (WGS) entry which is preliminary data.</text>
</comment>
<accession>A0A9D9IMU7</accession>
<gene>
    <name evidence="1" type="ORF">IAB91_05290</name>
</gene>
<reference evidence="1" key="1">
    <citation type="submission" date="2020-10" db="EMBL/GenBank/DDBJ databases">
        <authorList>
            <person name="Gilroy R."/>
        </authorList>
    </citation>
    <scope>NUCLEOTIDE SEQUENCE</scope>
    <source>
        <strain evidence="1">B1-13419</strain>
    </source>
</reference>
<sequence>MVSNKEVRQKMNRISRAFQIFLFTVIPAVPSMSQERDADSLVREADSLRHSYEFVHSVALYRQALEMEEDSLKRIAIEDLKLQGENGANMTEYVYRPKVVARHMCSTDDFFLYYPMEDRSWRQVPNVLDTVAGHPFAKAVYFPEGLEEVYYSAPDENGVRNIWRTELGDSLWSIPALLNEQVTSTGDEVYPLVSADGKSMYFSSNGLYGMGGYDLYVSTWDEETGDWGIPVNMGFPYSSPYDDFLYYDTPDGRYSVFASNRGCPADSINVYVLEYDNMPIHGRVKDMSVLREIMELVPEIPDDDTEGDEVPEMPESAELQRYRTKVNEVRSLRDSIYAYGVALDEIRSKYAATDDFLEKQDLGKEITRREAAIPQMNDSLSKAAAELQSIEMEFLFNGVVIDINKVNEEADRVIVPKNIDYSFVKMNMGDSLVMNIEQPEPEFDYTFMVLPEGRFALDNTLPEGIVYQIQIFSLTRPATIRDIKGLSPVFLHMTPSGRYTYAVGLFRAYSDALSHLNTVRRRGFKGAYIVAFKDGEPINVNTARRQE</sequence>
<organism evidence="1 2">
    <name type="scientific">Candidatus Cryptobacteroides faecigallinarum</name>
    <dbReference type="NCBI Taxonomy" id="2840763"/>
    <lineage>
        <taxon>Bacteria</taxon>
        <taxon>Pseudomonadati</taxon>
        <taxon>Bacteroidota</taxon>
        <taxon>Bacteroidia</taxon>
        <taxon>Bacteroidales</taxon>
        <taxon>Candidatus Cryptobacteroides</taxon>
    </lineage>
</organism>
<dbReference type="SUPFAM" id="SSF82171">
    <property type="entry name" value="DPP6 N-terminal domain-like"/>
    <property type="match status" value="1"/>
</dbReference>
<dbReference type="Proteomes" id="UP000823757">
    <property type="component" value="Unassembled WGS sequence"/>
</dbReference>
<protein>
    <submittedName>
        <fullName evidence="1">PD40 domain-containing protein</fullName>
    </submittedName>
</protein>
<dbReference type="EMBL" id="JADIMD010000081">
    <property type="protein sequence ID" value="MBO8474686.1"/>
    <property type="molecule type" value="Genomic_DNA"/>
</dbReference>
<proteinExistence type="predicted"/>
<dbReference type="Pfam" id="PF07676">
    <property type="entry name" value="PD40"/>
    <property type="match status" value="1"/>
</dbReference>
<name>A0A9D9IMU7_9BACT</name>
<reference evidence="1" key="2">
    <citation type="journal article" date="2021" name="PeerJ">
        <title>Extensive microbial diversity within the chicken gut microbiome revealed by metagenomics and culture.</title>
        <authorList>
            <person name="Gilroy R."/>
            <person name="Ravi A."/>
            <person name="Getino M."/>
            <person name="Pursley I."/>
            <person name="Horton D.L."/>
            <person name="Alikhan N.F."/>
            <person name="Baker D."/>
            <person name="Gharbi K."/>
            <person name="Hall N."/>
            <person name="Watson M."/>
            <person name="Adriaenssens E.M."/>
            <person name="Foster-Nyarko E."/>
            <person name="Jarju S."/>
            <person name="Secka A."/>
            <person name="Antonio M."/>
            <person name="Oren A."/>
            <person name="Chaudhuri R.R."/>
            <person name="La Ragione R."/>
            <person name="Hildebrand F."/>
            <person name="Pallen M.J."/>
        </authorList>
    </citation>
    <scope>NUCLEOTIDE SEQUENCE</scope>
    <source>
        <strain evidence="1">B1-13419</strain>
    </source>
</reference>
<dbReference type="AlphaFoldDB" id="A0A9D9IMU7"/>
<evidence type="ECO:0000313" key="2">
    <source>
        <dbReference type="Proteomes" id="UP000823757"/>
    </source>
</evidence>
<evidence type="ECO:0000313" key="1">
    <source>
        <dbReference type="EMBL" id="MBO8474686.1"/>
    </source>
</evidence>
<dbReference type="InterPro" id="IPR011659">
    <property type="entry name" value="WD40"/>
</dbReference>